<evidence type="ECO:0008006" key="5">
    <source>
        <dbReference type="Google" id="ProtNLM"/>
    </source>
</evidence>
<evidence type="ECO:0000313" key="4">
    <source>
        <dbReference type="Proteomes" id="UP001202961"/>
    </source>
</evidence>
<evidence type="ECO:0000256" key="1">
    <source>
        <dbReference type="SAM" id="MobiDB-lite"/>
    </source>
</evidence>
<feature type="transmembrane region" description="Helical" evidence="2">
    <location>
        <begin position="12"/>
        <end position="32"/>
    </location>
</feature>
<protein>
    <recommendedName>
        <fullName evidence="5">DUF4159 domain-containing protein</fullName>
    </recommendedName>
</protein>
<gene>
    <name evidence="3" type="ORF">NB063_09680</name>
</gene>
<feature type="transmembrane region" description="Helical" evidence="2">
    <location>
        <begin position="523"/>
        <end position="544"/>
    </location>
</feature>
<feature type="transmembrane region" description="Helical" evidence="2">
    <location>
        <begin position="492"/>
        <end position="511"/>
    </location>
</feature>
<dbReference type="RefSeq" id="WP_250928516.1">
    <property type="nucleotide sequence ID" value="NZ_JAMQBK010000024.1"/>
</dbReference>
<evidence type="ECO:0000313" key="3">
    <source>
        <dbReference type="EMBL" id="MCM2370876.1"/>
    </source>
</evidence>
<dbReference type="EMBL" id="JAMQBK010000024">
    <property type="protein sequence ID" value="MCM2370876.1"/>
    <property type="molecule type" value="Genomic_DNA"/>
</dbReference>
<feature type="region of interest" description="Disordered" evidence="1">
    <location>
        <begin position="660"/>
        <end position="687"/>
    </location>
</feature>
<name>A0ABT0U1W0_9BACT</name>
<keyword evidence="2" id="KW-0812">Transmembrane</keyword>
<proteinExistence type="predicted"/>
<organism evidence="3 4">
    <name type="scientific">Aporhodopirellula aestuarii</name>
    <dbReference type="NCBI Taxonomy" id="2950107"/>
    <lineage>
        <taxon>Bacteria</taxon>
        <taxon>Pseudomonadati</taxon>
        <taxon>Planctomycetota</taxon>
        <taxon>Planctomycetia</taxon>
        <taxon>Pirellulales</taxon>
        <taxon>Pirellulaceae</taxon>
        <taxon>Aporhodopirellula</taxon>
    </lineage>
</organism>
<keyword evidence="2" id="KW-0472">Membrane</keyword>
<reference evidence="3 4" key="1">
    <citation type="journal article" date="2022" name="Syst. Appl. Microbiol.">
        <title>Rhodopirellula aestuarii sp. nov., a novel member of the genus Rhodopirellula isolated from brackish sediments collected in the Tagus River estuary, Portugal.</title>
        <authorList>
            <person name="Vitorino I.R."/>
            <person name="Klimek D."/>
            <person name="Calusinska M."/>
            <person name="Lobo-da-Cunha A."/>
            <person name="Vasconcelos V."/>
            <person name="Lage O.M."/>
        </authorList>
    </citation>
    <scope>NUCLEOTIDE SEQUENCE [LARGE SCALE GENOMIC DNA]</scope>
    <source>
        <strain evidence="3 4">ICT_H3.1</strain>
    </source>
</reference>
<evidence type="ECO:0000256" key="2">
    <source>
        <dbReference type="SAM" id="Phobius"/>
    </source>
</evidence>
<keyword evidence="4" id="KW-1185">Reference proteome</keyword>
<accession>A0ABT0U1W0</accession>
<comment type="caution">
    <text evidence="3">The sequence shown here is derived from an EMBL/GenBank/DDBJ whole genome shotgun (WGS) entry which is preliminary data.</text>
</comment>
<sequence length="843" mass="93364">MPVSIMPAPRRGLGYAARILLGVVTVSAIIVMSPVRLLAQSNSASLDAIDPQPAARFLRDGDSLVARFPTGTTNRLGWTMRVWISSHLTADTMRVELEFATTGGPTTADLNLDLRLTPKPDGHSPPQSSLRASLPIQIPEGTERVRLARHLPKSSFGNYYLVQLLEDGRAIRNCQSDVGSPISYRDSEMYVNALQQSLWEVLWVESEIDAPSRNGSMQMWTLINTPSPYRIATDPQEWERRMSEPEVADEQGHFRSVKPGSLPADWRAYRPFDAVMMHGEDWQSISEAGSPQAIALREWIQSGGILVVRDAAAPDQALGSSNAYRTPSRETLREGEQGCSSIAARYDSLANANSDELSRELSYSVNADENVQLWRDWLPSAAEQIRTSLKQYPPAHAMRPDGVRARNELAGMIVYLGKQSRDDGTTGAKADSEQSSGDDRTAVAPIQALQWWAALNLMSWQRSRLIRSGVDPILGSQRFFQWVIPGVSQPPVYTFMGLLGLFVILVGPVAYRKTAKAGRSYLMFAIAPILAIGTTAAMLGYGVIADGFETRLRVRQITWVDGTTGDASTRSRSTYFAGIRPSNGLSFPPDSEVTLYPDNQSRDWESRIGERFDSRGLVTASANALNFDRDFLPSRQQRQFVTVQPRSSWGRIRIGENTSSDPLPVIKPISAEQPLPSGKDTSQEKPLEGPESMIVYSESDVPLHELIVCDAKLRYYYTEELPARSSAIAVQISKKNASERMGEMYKRQWLISDVVERRRNNSANNRSYDNGTSDIVSEQLNAFATVVKPTDGVFEYELQQRMQLQSDLPANSFLGLTDISADAIAIPGTNVYDSIHYVMGTLP</sequence>
<keyword evidence="2" id="KW-1133">Transmembrane helix</keyword>
<feature type="region of interest" description="Disordered" evidence="1">
    <location>
        <begin position="420"/>
        <end position="441"/>
    </location>
</feature>
<dbReference type="Proteomes" id="UP001202961">
    <property type="component" value="Unassembled WGS sequence"/>
</dbReference>